<name>A0A0G4GA11_VITBC</name>
<evidence type="ECO:0000256" key="1">
    <source>
        <dbReference type="SAM" id="MobiDB-lite"/>
    </source>
</evidence>
<dbReference type="Proteomes" id="UP000041254">
    <property type="component" value="Unassembled WGS sequence"/>
</dbReference>
<sequence length="216" mass="23601">MTKKIAIIELAKYQDHPDVTVHDTASAAYQDILKKLGVVSIPTLLPDLGVQKVTLTALPAENDIKAAVSLVTENWKPDVIVVAVPETLLLGPSKQHDFKQQLLANGDAGTTVVTPADACEAAVEALFHTTAQERAHHHDKERLRISIISPYHDAGTTPPRLTEELLRQLGETYIRDDAQLTEPADTDNDDDDDDNWVVEAPESADTASDSNYGYDQ</sequence>
<reference evidence="2 3" key="1">
    <citation type="submission" date="2014-11" db="EMBL/GenBank/DDBJ databases">
        <authorList>
            <person name="Zhu J."/>
            <person name="Qi W."/>
            <person name="Song R."/>
        </authorList>
    </citation>
    <scope>NUCLEOTIDE SEQUENCE [LARGE SCALE GENOMIC DNA]</scope>
</reference>
<feature type="compositionally biased region" description="Polar residues" evidence="1">
    <location>
        <begin position="205"/>
        <end position="216"/>
    </location>
</feature>
<dbReference type="AlphaFoldDB" id="A0A0G4GA11"/>
<proteinExistence type="predicted"/>
<dbReference type="VEuPathDB" id="CryptoDB:Vbra_22080"/>
<feature type="compositionally biased region" description="Acidic residues" evidence="1">
    <location>
        <begin position="184"/>
        <end position="196"/>
    </location>
</feature>
<gene>
    <name evidence="2" type="ORF">Vbra_22080</name>
</gene>
<evidence type="ECO:0000313" key="2">
    <source>
        <dbReference type="EMBL" id="CEM25377.1"/>
    </source>
</evidence>
<dbReference type="EMBL" id="CDMY01000599">
    <property type="protein sequence ID" value="CEM25377.1"/>
    <property type="molecule type" value="Genomic_DNA"/>
</dbReference>
<accession>A0A0G4GA11</accession>
<protein>
    <submittedName>
        <fullName evidence="2">Uncharacterized protein</fullName>
    </submittedName>
</protein>
<dbReference type="InParanoid" id="A0A0G4GA11"/>
<evidence type="ECO:0000313" key="3">
    <source>
        <dbReference type="Proteomes" id="UP000041254"/>
    </source>
</evidence>
<feature type="region of interest" description="Disordered" evidence="1">
    <location>
        <begin position="173"/>
        <end position="216"/>
    </location>
</feature>
<organism evidence="2 3">
    <name type="scientific">Vitrella brassicaformis (strain CCMP3155)</name>
    <dbReference type="NCBI Taxonomy" id="1169540"/>
    <lineage>
        <taxon>Eukaryota</taxon>
        <taxon>Sar</taxon>
        <taxon>Alveolata</taxon>
        <taxon>Colpodellida</taxon>
        <taxon>Vitrellaceae</taxon>
        <taxon>Vitrella</taxon>
    </lineage>
</organism>
<keyword evidence="3" id="KW-1185">Reference proteome</keyword>